<name>W6RWB6_9CLOT</name>
<evidence type="ECO:0000256" key="13">
    <source>
        <dbReference type="ARBA" id="ARBA00025634"/>
    </source>
</evidence>
<evidence type="ECO:0000256" key="5">
    <source>
        <dbReference type="ARBA" id="ARBA00012266"/>
    </source>
</evidence>
<evidence type="ECO:0000256" key="14">
    <source>
        <dbReference type="ARBA" id="ARBA00047683"/>
    </source>
</evidence>
<dbReference type="InterPro" id="IPR015890">
    <property type="entry name" value="Chorismate_C"/>
</dbReference>
<evidence type="ECO:0000256" key="9">
    <source>
        <dbReference type="ARBA" id="ARBA00022822"/>
    </source>
</evidence>
<dbReference type="OrthoDB" id="9803598at2"/>
<comment type="function">
    <text evidence="13 15">Part of a heterotetrameric complex that catalyzes the two-step biosynthesis of anthranilate, an intermediate in the biosynthesis of L-tryptophan. In the first step, the glutamine-binding beta subunit (TrpG) of anthranilate synthase (AS) provides the glutamine amidotransferase activity which generates ammonia as a substrate that, along with chorismate, is used in the second step, catalyzed by the large alpha subunit of AS (TrpE) to produce anthranilate. In the absence of TrpG, TrpE can synthesize anthranilate directly from chorismate and high concentrations of ammonia.</text>
</comment>
<comment type="cofactor">
    <cofactor evidence="1 15">
        <name>Mg(2+)</name>
        <dbReference type="ChEBI" id="CHEBI:18420"/>
    </cofactor>
</comment>
<evidence type="ECO:0000256" key="8">
    <source>
        <dbReference type="ARBA" id="ARBA00022723"/>
    </source>
</evidence>
<evidence type="ECO:0000256" key="2">
    <source>
        <dbReference type="ARBA" id="ARBA00004873"/>
    </source>
</evidence>
<dbReference type="EC" id="4.1.3.27" evidence="5 15"/>
<keyword evidence="12 15" id="KW-0456">Lyase</keyword>
<dbReference type="Proteomes" id="UP000019426">
    <property type="component" value="Chromosome M2/40_rep1"/>
</dbReference>
<dbReference type="GO" id="GO:0000162">
    <property type="term" value="P:L-tryptophan biosynthetic process"/>
    <property type="evidence" value="ECO:0007669"/>
    <property type="project" value="UniProtKB-UniPathway"/>
</dbReference>
<dbReference type="AlphaFoldDB" id="W6RWB6"/>
<evidence type="ECO:0000256" key="6">
    <source>
        <dbReference type="ARBA" id="ARBA00020653"/>
    </source>
</evidence>
<dbReference type="UniPathway" id="UPA00035">
    <property type="reaction ID" value="UER00040"/>
</dbReference>
<evidence type="ECO:0000256" key="11">
    <source>
        <dbReference type="ARBA" id="ARBA00023141"/>
    </source>
</evidence>
<dbReference type="PANTHER" id="PTHR11236">
    <property type="entry name" value="AMINOBENZOATE/ANTHRANILATE SYNTHASE"/>
    <property type="match status" value="1"/>
</dbReference>
<keyword evidence="9 15" id="KW-0822">Tryptophan biosynthesis</keyword>
<accession>W6RWB6</accession>
<evidence type="ECO:0000256" key="15">
    <source>
        <dbReference type="RuleBase" id="RU364045"/>
    </source>
</evidence>
<dbReference type="Gene3D" id="3.60.120.10">
    <property type="entry name" value="Anthranilate synthase"/>
    <property type="match status" value="1"/>
</dbReference>
<keyword evidence="11 15" id="KW-0057">Aromatic amino acid biosynthesis</keyword>
<dbReference type="InterPro" id="IPR005256">
    <property type="entry name" value="Anth_synth_I_PabB"/>
</dbReference>
<organism evidence="18 19">
    <name type="scientific">Clostridium bornimense</name>
    <dbReference type="NCBI Taxonomy" id="1216932"/>
    <lineage>
        <taxon>Bacteria</taxon>
        <taxon>Bacillati</taxon>
        <taxon>Bacillota</taxon>
        <taxon>Clostridia</taxon>
        <taxon>Eubacteriales</taxon>
        <taxon>Clostridiaceae</taxon>
        <taxon>Clostridium</taxon>
    </lineage>
</organism>
<dbReference type="GO" id="GO:0004049">
    <property type="term" value="F:anthranilate synthase activity"/>
    <property type="evidence" value="ECO:0007669"/>
    <property type="project" value="UniProtKB-EC"/>
</dbReference>
<dbReference type="InterPro" id="IPR006805">
    <property type="entry name" value="Anth_synth_I_N"/>
</dbReference>
<dbReference type="SUPFAM" id="SSF56322">
    <property type="entry name" value="ADC synthase"/>
    <property type="match status" value="1"/>
</dbReference>
<dbReference type="PANTHER" id="PTHR11236:SF48">
    <property type="entry name" value="ISOCHORISMATE SYNTHASE MENF"/>
    <property type="match status" value="1"/>
</dbReference>
<protein>
    <recommendedName>
        <fullName evidence="6 15">Anthranilate synthase component 1</fullName>
        <ecNumber evidence="5 15">4.1.3.27</ecNumber>
    </recommendedName>
</protein>
<comment type="similarity">
    <text evidence="3 15">Belongs to the anthranilate synthase component I family.</text>
</comment>
<dbReference type="EMBL" id="HG917868">
    <property type="protein sequence ID" value="CDM67909.1"/>
    <property type="molecule type" value="Genomic_DNA"/>
</dbReference>
<comment type="pathway">
    <text evidence="2 15">Amino-acid biosynthesis; L-tryptophan biosynthesis; L-tryptophan from chorismate: step 1/5.</text>
</comment>
<evidence type="ECO:0000313" key="18">
    <source>
        <dbReference type="EMBL" id="CDM67909.1"/>
    </source>
</evidence>
<sequence length="458" mass="52625">MEIEVLFLGKDKKLSYKLLNGDEETPITLFKRLKGQNKMILESALGGRYSILVTDPYKKVKSYGNKIEVIYKEKEEILEKDILAFLKEEIEFEVESYEKFPFLGGALGYIGYDEKATYEKVQFENPDTLGVPKSYLMFYKKFIIFDHHFNNYYLCLVTDVNQDVTDEDFNFVSSDKIYKEKEFIKEQNDFTTNMTKDSFKNMVTKCKEYIVRGDVFQVVPSQRITKKYVKDEFSIYRKLRRTNPSPYMFYMDFGDFKIAGSSPERLVKVIDGVVSTNPIAGTRPRGNTPEEDLKLEEELKNDEKERAEHLMLVDLGRNDIGKISDIGTVEVNKFMVIEKYKRVMHLVSEVKGKLKKDISKLEALKSIMPAGTLSGAPKVRAMEIIEELEPCARRIYGGAIGYFSNGGDFDTCIAIRTIIFKDGLAHVQGGAGIVYDSNEEKEYEESINKARALLEVIE</sequence>
<comment type="catalytic activity">
    <reaction evidence="14 15">
        <text>chorismate + L-glutamine = anthranilate + pyruvate + L-glutamate + H(+)</text>
        <dbReference type="Rhea" id="RHEA:21732"/>
        <dbReference type="ChEBI" id="CHEBI:15361"/>
        <dbReference type="ChEBI" id="CHEBI:15378"/>
        <dbReference type="ChEBI" id="CHEBI:16567"/>
        <dbReference type="ChEBI" id="CHEBI:29748"/>
        <dbReference type="ChEBI" id="CHEBI:29985"/>
        <dbReference type="ChEBI" id="CHEBI:58359"/>
        <dbReference type="EC" id="4.1.3.27"/>
    </reaction>
</comment>
<gene>
    <name evidence="15 18" type="primary">trpE</name>
    <name evidence="18" type="ORF">CM240_0744</name>
</gene>
<dbReference type="PRINTS" id="PR00095">
    <property type="entry name" value="ANTSNTHASEI"/>
</dbReference>
<evidence type="ECO:0000259" key="17">
    <source>
        <dbReference type="Pfam" id="PF04715"/>
    </source>
</evidence>
<dbReference type="InterPro" id="IPR005801">
    <property type="entry name" value="ADC_synthase"/>
</dbReference>
<dbReference type="STRING" id="1216932.CM240_0744"/>
<reference evidence="18 19" key="1">
    <citation type="submission" date="2013-11" db="EMBL/GenBank/DDBJ databases">
        <title>Complete genome sequence of Clostridum sp. M2/40.</title>
        <authorList>
            <person name="Wibberg D."/>
            <person name="Puehler A."/>
            <person name="Schlueter A."/>
        </authorList>
    </citation>
    <scope>NUCLEOTIDE SEQUENCE [LARGE SCALE GENOMIC DNA]</scope>
    <source>
        <strain evidence="19">M2/40</strain>
    </source>
</reference>
<evidence type="ECO:0000256" key="12">
    <source>
        <dbReference type="ARBA" id="ARBA00023239"/>
    </source>
</evidence>
<keyword evidence="7 15" id="KW-0028">Amino-acid biosynthesis</keyword>
<keyword evidence="19" id="KW-1185">Reference proteome</keyword>
<dbReference type="PATRIC" id="fig|1216932.3.peg.730"/>
<evidence type="ECO:0000256" key="4">
    <source>
        <dbReference type="ARBA" id="ARBA00011575"/>
    </source>
</evidence>
<dbReference type="eggNOG" id="COG0147">
    <property type="taxonomic scope" value="Bacteria"/>
</dbReference>
<dbReference type="InterPro" id="IPR019999">
    <property type="entry name" value="Anth_synth_I-like"/>
</dbReference>
<evidence type="ECO:0000313" key="19">
    <source>
        <dbReference type="Proteomes" id="UP000019426"/>
    </source>
</evidence>
<proteinExistence type="inferred from homology"/>
<evidence type="ECO:0000256" key="10">
    <source>
        <dbReference type="ARBA" id="ARBA00022842"/>
    </source>
</evidence>
<keyword evidence="10 15" id="KW-0460">Magnesium</keyword>
<dbReference type="Pfam" id="PF00425">
    <property type="entry name" value="Chorismate_bind"/>
    <property type="match status" value="1"/>
</dbReference>
<keyword evidence="8 15" id="KW-0479">Metal-binding</keyword>
<dbReference type="Pfam" id="PF04715">
    <property type="entry name" value="Anth_synt_I_N"/>
    <property type="match status" value="1"/>
</dbReference>
<feature type="domain" description="Anthranilate synthase component I N-terminal" evidence="17">
    <location>
        <begin position="22"/>
        <end position="154"/>
    </location>
</feature>
<dbReference type="HOGENOM" id="CLU_006493_9_3_9"/>
<dbReference type="KEGG" id="clt:CM240_0744"/>
<evidence type="ECO:0000256" key="7">
    <source>
        <dbReference type="ARBA" id="ARBA00022605"/>
    </source>
</evidence>
<evidence type="ECO:0000256" key="3">
    <source>
        <dbReference type="ARBA" id="ARBA00009562"/>
    </source>
</evidence>
<dbReference type="NCBIfam" id="TIGR00564">
    <property type="entry name" value="trpE_most"/>
    <property type="match status" value="1"/>
</dbReference>
<dbReference type="RefSeq" id="WP_044036571.1">
    <property type="nucleotide sequence ID" value="NZ_HG917868.1"/>
</dbReference>
<evidence type="ECO:0000256" key="1">
    <source>
        <dbReference type="ARBA" id="ARBA00001946"/>
    </source>
</evidence>
<evidence type="ECO:0000259" key="16">
    <source>
        <dbReference type="Pfam" id="PF00425"/>
    </source>
</evidence>
<comment type="subunit">
    <text evidence="4 15">Heterotetramer consisting of two non-identical subunits: a beta subunit (TrpG) and a large alpha subunit (TrpE).</text>
</comment>
<feature type="domain" description="Chorismate-utilising enzyme C-terminal" evidence="16">
    <location>
        <begin position="196"/>
        <end position="449"/>
    </location>
</feature>
<dbReference type="GO" id="GO:0046872">
    <property type="term" value="F:metal ion binding"/>
    <property type="evidence" value="ECO:0007669"/>
    <property type="project" value="UniProtKB-KW"/>
</dbReference>